<protein>
    <submittedName>
        <fullName evidence="3">Immunity protein SdpI</fullName>
    </submittedName>
</protein>
<dbReference type="InterPro" id="IPR026272">
    <property type="entry name" value="SdpI"/>
</dbReference>
<dbReference type="Pfam" id="PF13630">
    <property type="entry name" value="SdpI"/>
    <property type="match status" value="1"/>
</dbReference>
<dbReference type="STRING" id="1121290.CLAOCE_18270"/>
<keyword evidence="1" id="KW-0472">Membrane</keyword>
<evidence type="ECO:0000256" key="1">
    <source>
        <dbReference type="SAM" id="Phobius"/>
    </source>
</evidence>
<dbReference type="InterPro" id="IPR025962">
    <property type="entry name" value="SdpI/YhfL"/>
</dbReference>
<dbReference type="EMBL" id="LZFO01000030">
    <property type="protein sequence ID" value="OFI05303.1"/>
    <property type="molecule type" value="Genomic_DNA"/>
</dbReference>
<comment type="caution">
    <text evidence="3">The sequence shown here is derived from an EMBL/GenBank/DDBJ whole genome shotgun (WGS) entry which is preliminary data.</text>
</comment>
<dbReference type="Pfam" id="PF07853">
    <property type="entry name" value="DUF1648"/>
    <property type="match status" value="1"/>
</dbReference>
<name>A0A1E8EX03_9CLOT</name>
<evidence type="ECO:0000259" key="2">
    <source>
        <dbReference type="Pfam" id="PF07853"/>
    </source>
</evidence>
<feature type="transmembrane region" description="Helical" evidence="1">
    <location>
        <begin position="164"/>
        <end position="181"/>
    </location>
</feature>
<dbReference type="PANTHER" id="PTHR37810:SF5">
    <property type="entry name" value="IMMUNITY PROTEIN SDPI"/>
    <property type="match status" value="1"/>
</dbReference>
<dbReference type="AlphaFoldDB" id="A0A1E8EX03"/>
<proteinExistence type="predicted"/>
<dbReference type="Proteomes" id="UP000175744">
    <property type="component" value="Unassembled WGS sequence"/>
</dbReference>
<gene>
    <name evidence="3" type="primary">sdpI</name>
    <name evidence="3" type="ORF">CLOACE_18270</name>
</gene>
<keyword evidence="1" id="KW-1133">Transmembrane helix</keyword>
<dbReference type="OrthoDB" id="9808690at2"/>
<dbReference type="RefSeq" id="WP_070110796.1">
    <property type="nucleotide sequence ID" value="NZ_LZFO01000030.1"/>
</dbReference>
<feature type="transmembrane region" description="Helical" evidence="1">
    <location>
        <begin position="50"/>
        <end position="67"/>
    </location>
</feature>
<feature type="transmembrane region" description="Helical" evidence="1">
    <location>
        <begin position="187"/>
        <end position="208"/>
    </location>
</feature>
<accession>A0A1E8EX03</accession>
<evidence type="ECO:0000313" key="4">
    <source>
        <dbReference type="Proteomes" id="UP000175744"/>
    </source>
</evidence>
<organism evidence="3 4">
    <name type="scientific">Clostridium acetireducens DSM 10703</name>
    <dbReference type="NCBI Taxonomy" id="1121290"/>
    <lineage>
        <taxon>Bacteria</taxon>
        <taxon>Bacillati</taxon>
        <taxon>Bacillota</taxon>
        <taxon>Clostridia</taxon>
        <taxon>Eubacteriales</taxon>
        <taxon>Clostridiaceae</taxon>
        <taxon>Clostridium</taxon>
    </lineage>
</organism>
<keyword evidence="1" id="KW-0812">Transmembrane</keyword>
<keyword evidence="4" id="KW-1185">Reference proteome</keyword>
<dbReference type="GO" id="GO:0009636">
    <property type="term" value="P:response to toxic substance"/>
    <property type="evidence" value="ECO:0007669"/>
    <property type="project" value="TreeGrafter"/>
</dbReference>
<evidence type="ECO:0000313" key="3">
    <source>
        <dbReference type="EMBL" id="OFI05303.1"/>
    </source>
</evidence>
<sequence>MKNKIKKSSMLLLILITLSIIGTALIYNKLPDIIPTHWNVNGQIDSYNKKYFAWITGLLPLFTYISMKIIPKIDPKKQSFKKHEKAYNVLIILLILFFICIHWTSILTSLNYNVNISMIISICVGVLFLVIGNYMPQIRPNYSFGIKTPWTLDNEIVWKKTHRLGGNLFILIGILFILTSFIANSMTFNICTISIILATIYIYIYSYIQFRKIQSK</sequence>
<dbReference type="PANTHER" id="PTHR37810">
    <property type="entry name" value="IMMUNITY PROTEIN SDPI"/>
    <property type="match status" value="1"/>
</dbReference>
<dbReference type="InterPro" id="IPR012867">
    <property type="entry name" value="DUF1648"/>
</dbReference>
<feature type="transmembrane region" description="Helical" evidence="1">
    <location>
        <begin position="112"/>
        <end position="131"/>
    </location>
</feature>
<feature type="transmembrane region" description="Helical" evidence="1">
    <location>
        <begin position="87"/>
        <end position="106"/>
    </location>
</feature>
<dbReference type="PATRIC" id="fig|1121290.3.peg.1820"/>
<dbReference type="PIRSF" id="PIRSF038959">
    <property type="entry name" value="SdpI"/>
    <property type="match status" value="1"/>
</dbReference>
<reference evidence="3 4" key="1">
    <citation type="submission" date="2016-06" db="EMBL/GenBank/DDBJ databases">
        <title>Genome sequence of Clostridium acetireducens DSM 10703.</title>
        <authorList>
            <person name="Poehlein A."/>
            <person name="Fluechter S."/>
            <person name="Duerre P."/>
            <person name="Daniel R."/>
        </authorList>
    </citation>
    <scope>NUCLEOTIDE SEQUENCE [LARGE SCALE GENOMIC DNA]</scope>
    <source>
        <strain evidence="3 4">DSM 10703</strain>
    </source>
</reference>
<feature type="domain" description="DUF1648" evidence="2">
    <location>
        <begin position="14"/>
        <end position="55"/>
    </location>
</feature>